<dbReference type="SUPFAM" id="SSF159941">
    <property type="entry name" value="MM3350-like"/>
    <property type="match status" value="1"/>
</dbReference>
<dbReference type="InterPro" id="IPR024047">
    <property type="entry name" value="MM3350-like_sf"/>
</dbReference>
<dbReference type="Gene3D" id="3.10.290.30">
    <property type="entry name" value="MM3350-like"/>
    <property type="match status" value="1"/>
</dbReference>
<keyword evidence="3" id="KW-1185">Reference proteome</keyword>
<evidence type="ECO:0000313" key="3">
    <source>
        <dbReference type="Proteomes" id="UP000000582"/>
    </source>
</evidence>
<feature type="region of interest" description="Disordered" evidence="1">
    <location>
        <begin position="1"/>
        <end position="37"/>
    </location>
</feature>
<accession>Q8NTV8</accession>
<dbReference type="EMBL" id="BA000036">
    <property type="protein sequence ID" value="BAB97587.1"/>
    <property type="molecule type" value="Genomic_DNA"/>
</dbReference>
<feature type="compositionally biased region" description="Basic residues" evidence="1">
    <location>
        <begin position="7"/>
        <end position="21"/>
    </location>
</feature>
<evidence type="ECO:0000256" key="1">
    <source>
        <dbReference type="SAM" id="MobiDB-lite"/>
    </source>
</evidence>
<dbReference type="Proteomes" id="UP000000582">
    <property type="component" value="Chromosome"/>
</dbReference>
<dbReference type="PATRIC" id="fig|196627.13.peg.198"/>
<name>Q8NTV8_CORGL</name>
<organism evidence="2 3">
    <name type="scientific">Corynebacterium glutamicum (strain ATCC 13032 / DSM 20300 / JCM 1318 / BCRC 11384 / CCUG 27702 / LMG 3730 / NBRC 12168 / NCIMB 10025 / NRRL B-2784 / 534)</name>
    <dbReference type="NCBI Taxonomy" id="196627"/>
    <lineage>
        <taxon>Bacteria</taxon>
        <taxon>Bacillati</taxon>
        <taxon>Actinomycetota</taxon>
        <taxon>Actinomycetes</taxon>
        <taxon>Mycobacteriales</taxon>
        <taxon>Corynebacteriaceae</taxon>
        <taxon>Corynebacterium</taxon>
    </lineage>
</organism>
<reference evidence="3" key="1">
    <citation type="journal article" date="2003" name="Appl. Microbiol. Biotechnol.">
        <title>The Corynebacterium glutamicum genome: features and impacts on biotechnological processes.</title>
        <authorList>
            <person name="Ikeda M."/>
            <person name="Nakagawa S."/>
        </authorList>
    </citation>
    <scope>NUCLEOTIDE SEQUENCE [LARGE SCALE GENOMIC DNA]</scope>
    <source>
        <strain evidence="3">ATCC 13032 / DSM 20300 / BCRC 11384 / JCM 1318 / LMG 3730 / NCIMB 10025</strain>
    </source>
</reference>
<dbReference type="BioCyc" id="CORYNE:G18NG-9743-MONOMER"/>
<evidence type="ECO:0000313" key="2">
    <source>
        <dbReference type="EMBL" id="BAB97587.1"/>
    </source>
</evidence>
<proteinExistence type="predicted"/>
<gene>
    <name evidence="2" type="ordered locus">Cgl0194</name>
</gene>
<dbReference type="eggNOG" id="ENOG5031I3T">
    <property type="taxonomic scope" value="Bacteria"/>
</dbReference>
<dbReference type="AlphaFoldDB" id="Q8NTV8"/>
<dbReference type="KEGG" id="cgl:Cgl0194"/>
<dbReference type="OrthoDB" id="4426135at2"/>
<protein>
    <submittedName>
        <fullName evidence="2">Uncharacterized protein</fullName>
    </submittedName>
</protein>
<dbReference type="STRING" id="196627.cg0242"/>
<dbReference type="HOGENOM" id="CLU_078731_0_0_11"/>
<sequence>MKPSAGRGRRWLRPSARRSSHCRLTPNRTNGSILGRMPTNYARDNVISLASAREQRSGKPEPKPELTLIVRATNVQADGEVHRQIGLNSAMSLDELHNVLNIVFGVGGEQSPWRFEDQFHQPSAPDTNLGELLPEPGDFLFYFWGLWQFNLQCVEMYPRDNGTPRALCIGGSGGLGDDFDQATINAELTGTDTIRDVLSGVRPEVIDLVDRTGVFDFIPLLQALDLKREPLIDATRYHTCRTLPVENSAEASDAFWSCVLALSCLGNDELFIEVIESTMSTLGWVADDGSPLRAPEITSACEASLKILAELGGYGPERLAPVDRLDIYRELLCF</sequence>